<name>A0A427YJM2_9TREE</name>
<sequence length="562" mass="61561">MITVPSLQLFFSPSRNASAPPASPSPSCSVERILPRRYLSHPPDPVTRQFGGRILLAGRKLADEFVRALRLRPDEVVVEVNAGPGQLTRSLLAGGQKEVVKPWSAEEIDASRDAWKGVTMPKLDSPARGSGTKLPEGFPLWRNELSEGRTLDKHDEEDKAAEHREGAVTTETASAAETASASAINKPALVVASESSAQIIMRGLGFPAELVPFKGLMLERLSEAAILDDMTSAGVYQSPLDPRLALSLSTPYRWPVLPRILSSPIVAKHLPIYDPEAPPGTDTTKRPWEADPPPLTIVGHIPNSLNGEQMLAQWVGSSVGEAGTPRSWIWEWGRVRLALLVGKSLYDRMMAQPGEITHCKLSVLTAGLFDVRALPPYHHVPNVDKSSTLTETADHVRSKPSRARSGTPAPPPPPFDTLGLVRTKTYRTDFFPPPANTGGMIEPLPRPAMMGILLEPKRDSVVTLDQKDAWDYVLRRCFIKEASSIGEALKNVGFGGEVLATRLNQATGYRGRALDPKKIVRNLDVDEWARVVDVFDKWAFKPENLILDSRGEDDLNREIGQD</sequence>
<protein>
    <recommendedName>
        <fullName evidence="7">rRNA adenine N(6)-methyltransferase</fullName>
        <ecNumber evidence="7">2.1.1.-</ecNumber>
    </recommendedName>
</protein>
<gene>
    <name evidence="9" type="primary">MTF1</name>
    <name evidence="9" type="ORF">EHS25_009594</name>
</gene>
<dbReference type="InterPro" id="IPR023165">
    <property type="entry name" value="rRNA_Ade_diMease-like_C"/>
</dbReference>
<dbReference type="PANTHER" id="PTHR11727:SF17">
    <property type="entry name" value="DIMETHYLADENOSINE TRANSFERASE 1, MITOCHONDRIAL"/>
    <property type="match status" value="1"/>
</dbReference>
<evidence type="ECO:0000313" key="9">
    <source>
        <dbReference type="EMBL" id="RSH91295.1"/>
    </source>
</evidence>
<evidence type="ECO:0000256" key="5">
    <source>
        <dbReference type="ARBA" id="ARBA00022884"/>
    </source>
</evidence>
<reference evidence="9 10" key="1">
    <citation type="submission" date="2018-11" db="EMBL/GenBank/DDBJ databases">
        <title>Genome sequence of Saitozyma podzolica DSM 27192.</title>
        <authorList>
            <person name="Aliyu H."/>
            <person name="Gorte O."/>
            <person name="Ochsenreither K."/>
        </authorList>
    </citation>
    <scope>NUCLEOTIDE SEQUENCE [LARGE SCALE GENOMIC DNA]</scope>
    <source>
        <strain evidence="9 10">DSM 27192</strain>
    </source>
</reference>
<dbReference type="GO" id="GO:0006391">
    <property type="term" value="P:transcription initiation at mitochondrial promoter"/>
    <property type="evidence" value="ECO:0007669"/>
    <property type="project" value="TreeGrafter"/>
</dbReference>
<evidence type="ECO:0000256" key="1">
    <source>
        <dbReference type="ARBA" id="ARBA00004173"/>
    </source>
</evidence>
<dbReference type="Gene3D" id="1.10.8.100">
    <property type="entry name" value="Ribosomal RNA adenine dimethylase-like, domain 2"/>
    <property type="match status" value="1"/>
</dbReference>
<keyword evidence="4 7" id="KW-0949">S-adenosyl-L-methionine</keyword>
<dbReference type="Pfam" id="PF00398">
    <property type="entry name" value="RrnaAD"/>
    <property type="match status" value="1"/>
</dbReference>
<evidence type="ECO:0000256" key="3">
    <source>
        <dbReference type="ARBA" id="ARBA00022679"/>
    </source>
</evidence>
<comment type="subcellular location">
    <subcellularLocation>
        <location evidence="1">Mitochondrion</location>
    </subcellularLocation>
</comment>
<keyword evidence="10" id="KW-1185">Reference proteome</keyword>
<dbReference type="InterPro" id="IPR001737">
    <property type="entry name" value="KsgA/Erm"/>
</dbReference>
<dbReference type="GO" id="GO:0034246">
    <property type="term" value="F:mitochondrial transcription factor activity"/>
    <property type="evidence" value="ECO:0007669"/>
    <property type="project" value="TreeGrafter"/>
</dbReference>
<dbReference type="Proteomes" id="UP000279259">
    <property type="component" value="Unassembled WGS sequence"/>
</dbReference>
<keyword evidence="5" id="KW-0694">RNA-binding</keyword>
<dbReference type="SUPFAM" id="SSF53335">
    <property type="entry name" value="S-adenosyl-L-methionine-dependent methyltransferases"/>
    <property type="match status" value="2"/>
</dbReference>
<dbReference type="OrthoDB" id="16079at2759"/>
<evidence type="ECO:0000256" key="6">
    <source>
        <dbReference type="ARBA" id="ARBA00024915"/>
    </source>
</evidence>
<evidence type="ECO:0000256" key="4">
    <source>
        <dbReference type="ARBA" id="ARBA00022691"/>
    </source>
</evidence>
<evidence type="ECO:0000256" key="2">
    <source>
        <dbReference type="ARBA" id="ARBA00022603"/>
    </source>
</evidence>
<dbReference type="STRING" id="1890683.A0A427YJM2"/>
<dbReference type="GO" id="GO:0003723">
    <property type="term" value="F:RNA binding"/>
    <property type="evidence" value="ECO:0007669"/>
    <property type="project" value="UniProtKB-KW"/>
</dbReference>
<keyword evidence="7" id="KW-0698">rRNA processing</keyword>
<accession>A0A427YJM2</accession>
<feature type="compositionally biased region" description="Basic and acidic residues" evidence="8">
    <location>
        <begin position="144"/>
        <end position="166"/>
    </location>
</feature>
<proteinExistence type="inferred from homology"/>
<evidence type="ECO:0000313" key="10">
    <source>
        <dbReference type="Proteomes" id="UP000279259"/>
    </source>
</evidence>
<dbReference type="InterPro" id="IPR029063">
    <property type="entry name" value="SAM-dependent_MTases_sf"/>
</dbReference>
<evidence type="ECO:0000256" key="7">
    <source>
        <dbReference type="RuleBase" id="RU362106"/>
    </source>
</evidence>
<organism evidence="9 10">
    <name type="scientific">Saitozyma podzolica</name>
    <dbReference type="NCBI Taxonomy" id="1890683"/>
    <lineage>
        <taxon>Eukaryota</taxon>
        <taxon>Fungi</taxon>
        <taxon>Dikarya</taxon>
        <taxon>Basidiomycota</taxon>
        <taxon>Agaricomycotina</taxon>
        <taxon>Tremellomycetes</taxon>
        <taxon>Tremellales</taxon>
        <taxon>Trimorphomycetaceae</taxon>
        <taxon>Saitozyma</taxon>
    </lineage>
</organism>
<comment type="function">
    <text evidence="6">Mitochondrial transcription factor that confers selective promoter recognition on the core subunit of the yeast mitochondrial RNA polymerase. Interacts with DNA in a non-specific manner.</text>
</comment>
<dbReference type="Gene3D" id="3.40.50.150">
    <property type="entry name" value="Vaccinia Virus protein VP39"/>
    <property type="match status" value="2"/>
</dbReference>
<comment type="similarity">
    <text evidence="7">Belongs to the class I-like SAM-binding methyltransferase superfamily. rRNA adenine N(6)-methyltransferase family.</text>
</comment>
<feature type="region of interest" description="Disordered" evidence="8">
    <location>
        <begin position="119"/>
        <end position="174"/>
    </location>
</feature>
<dbReference type="AlphaFoldDB" id="A0A427YJM2"/>
<comment type="caution">
    <text evidence="9">The sequence shown here is derived from an EMBL/GenBank/DDBJ whole genome shotgun (WGS) entry which is preliminary data.</text>
</comment>
<keyword evidence="3 7" id="KW-0808">Transferase</keyword>
<dbReference type="GO" id="GO:0000179">
    <property type="term" value="F:rRNA (adenine-N6,N6-)-dimethyltransferase activity"/>
    <property type="evidence" value="ECO:0007669"/>
    <property type="project" value="TreeGrafter"/>
</dbReference>
<evidence type="ECO:0000256" key="8">
    <source>
        <dbReference type="SAM" id="MobiDB-lite"/>
    </source>
</evidence>
<dbReference type="EC" id="2.1.1.-" evidence="7"/>
<keyword evidence="2 7" id="KW-0489">Methyltransferase</keyword>
<dbReference type="GO" id="GO:0005759">
    <property type="term" value="C:mitochondrial matrix"/>
    <property type="evidence" value="ECO:0007669"/>
    <property type="project" value="TreeGrafter"/>
</dbReference>
<feature type="region of interest" description="Disordered" evidence="8">
    <location>
        <begin position="380"/>
        <end position="418"/>
    </location>
</feature>
<dbReference type="EMBL" id="RSCD01000008">
    <property type="protein sequence ID" value="RSH91295.1"/>
    <property type="molecule type" value="Genomic_DNA"/>
</dbReference>
<dbReference type="PANTHER" id="PTHR11727">
    <property type="entry name" value="DIMETHYLADENOSINE TRANSFERASE"/>
    <property type="match status" value="1"/>
</dbReference>